<name>X6MSB9_RETFI</name>
<evidence type="ECO:0000256" key="1">
    <source>
        <dbReference type="SAM" id="MobiDB-lite"/>
    </source>
</evidence>
<protein>
    <submittedName>
        <fullName evidence="3">Uncharacterized protein</fullName>
    </submittedName>
</protein>
<evidence type="ECO:0000313" key="3">
    <source>
        <dbReference type="EMBL" id="ETO16342.1"/>
    </source>
</evidence>
<feature type="transmembrane region" description="Helical" evidence="2">
    <location>
        <begin position="138"/>
        <end position="162"/>
    </location>
</feature>
<dbReference type="AlphaFoldDB" id="X6MSB9"/>
<dbReference type="EMBL" id="ASPP01018351">
    <property type="protein sequence ID" value="ETO16342.1"/>
    <property type="molecule type" value="Genomic_DNA"/>
</dbReference>
<proteinExistence type="predicted"/>
<accession>X6MSB9</accession>
<feature type="compositionally biased region" description="Pro residues" evidence="1">
    <location>
        <begin position="122"/>
        <end position="131"/>
    </location>
</feature>
<keyword evidence="2" id="KW-0812">Transmembrane</keyword>
<comment type="caution">
    <text evidence="3">The sequence shown here is derived from an EMBL/GenBank/DDBJ whole genome shotgun (WGS) entry which is preliminary data.</text>
</comment>
<gene>
    <name evidence="3" type="ORF">RFI_21010</name>
</gene>
<reference evidence="3 4" key="1">
    <citation type="journal article" date="2013" name="Curr. Biol.">
        <title>The Genome of the Foraminiferan Reticulomyxa filosa.</title>
        <authorList>
            <person name="Glockner G."/>
            <person name="Hulsmann N."/>
            <person name="Schleicher M."/>
            <person name="Noegel A.A."/>
            <person name="Eichinger L."/>
            <person name="Gallinger C."/>
            <person name="Pawlowski J."/>
            <person name="Sierra R."/>
            <person name="Euteneuer U."/>
            <person name="Pillet L."/>
            <person name="Moustafa A."/>
            <person name="Platzer M."/>
            <person name="Groth M."/>
            <person name="Szafranski K."/>
            <person name="Schliwa M."/>
        </authorList>
    </citation>
    <scope>NUCLEOTIDE SEQUENCE [LARGE SCALE GENOMIC DNA]</scope>
</reference>
<feature type="compositionally biased region" description="Polar residues" evidence="1">
    <location>
        <begin position="92"/>
        <end position="118"/>
    </location>
</feature>
<sequence length="274" mass="30574">MICGYHVLDIFSDGTAVSPLLVEETAANENKDESTQSTRERLPTPNVLEGSVSASSSRYGSDHQHLRDAVFSSTPKTITDKIKDNRVLSPATPLTQKQTMEGPNSIQKSNNTNENNQRLVIPSPPPLPPPSQKKNKNMFLLSIIIINDIIKIYIPCVVFVLCNTLKSGKIKRVRSIDVLAKMALSPNTKSVKSPKLLLDQVLTMEQRNASIWNDKDMFNNNNNDNLSAKATTPLKQHREQLTTDITNDLSSQSQRQNTREGLVLAQPTAWQWNE</sequence>
<evidence type="ECO:0000313" key="4">
    <source>
        <dbReference type="Proteomes" id="UP000023152"/>
    </source>
</evidence>
<feature type="region of interest" description="Disordered" evidence="1">
    <location>
        <begin position="27"/>
        <end position="65"/>
    </location>
</feature>
<keyword evidence="2" id="KW-0472">Membrane</keyword>
<keyword evidence="4" id="KW-1185">Reference proteome</keyword>
<evidence type="ECO:0000256" key="2">
    <source>
        <dbReference type="SAM" id="Phobius"/>
    </source>
</evidence>
<feature type="compositionally biased region" description="Basic and acidic residues" evidence="1">
    <location>
        <begin position="29"/>
        <end position="42"/>
    </location>
</feature>
<feature type="region of interest" description="Disordered" evidence="1">
    <location>
        <begin position="81"/>
        <end position="133"/>
    </location>
</feature>
<dbReference type="Proteomes" id="UP000023152">
    <property type="component" value="Unassembled WGS sequence"/>
</dbReference>
<keyword evidence="2" id="KW-1133">Transmembrane helix</keyword>
<organism evidence="3 4">
    <name type="scientific">Reticulomyxa filosa</name>
    <dbReference type="NCBI Taxonomy" id="46433"/>
    <lineage>
        <taxon>Eukaryota</taxon>
        <taxon>Sar</taxon>
        <taxon>Rhizaria</taxon>
        <taxon>Retaria</taxon>
        <taxon>Foraminifera</taxon>
        <taxon>Monothalamids</taxon>
        <taxon>Reticulomyxidae</taxon>
        <taxon>Reticulomyxa</taxon>
    </lineage>
</organism>